<feature type="transmembrane region" description="Helical" evidence="1">
    <location>
        <begin position="21"/>
        <end position="43"/>
    </location>
</feature>
<comment type="caution">
    <text evidence="2">The sequence shown here is derived from an EMBL/GenBank/DDBJ whole genome shotgun (WGS) entry which is preliminary data.</text>
</comment>
<keyword evidence="1" id="KW-0812">Transmembrane</keyword>
<gene>
    <name evidence="2" type="ORF">DWV76_10590</name>
</gene>
<sequence length="415" mass="48567">MQIFKYFLRYMNTKKALSRWTVFYVGLLIVSVIYNSIYTFQFFDFSDLFINYQGGFIRRGLLGEIFYQFYLKGINPVYLAYIISLLSYIVIVVYMIRNFRKHGYALEFLPISFLLGGVGIFGLAFFRRDFIIMCIFLLIVKLWKSLPFRWWVLCGNILAILAVLCHEPFAFWAFPFLLLITSLKVRCLWKTICCWIPSMLVFLLCLHFSGSMEQYLLIRKSTEPFLKFPNVMDFLSYDKGYVMLFHLHYNFLDKVFHIPNIIGSVVSIVLAIYMNTMINTVYCSSSDKNRQENLCYSTLFLGIMVCLIPMFTILSTDYTRIIMYASLSSYIVLFTLKEEDYSELLPSLLTGYVARFLKWINRILPPSYTKIWLLLLCLGTVEWTGQGTFGLLRNSEIGNALLVIYKVSLKVISFL</sequence>
<feature type="transmembrane region" description="Helical" evidence="1">
    <location>
        <begin position="108"/>
        <end position="138"/>
    </location>
</feature>
<feature type="transmembrane region" description="Helical" evidence="1">
    <location>
        <begin position="78"/>
        <end position="96"/>
    </location>
</feature>
<protein>
    <submittedName>
        <fullName evidence="2">Uncharacterized protein</fullName>
    </submittedName>
</protein>
<feature type="transmembrane region" description="Helical" evidence="1">
    <location>
        <begin position="294"/>
        <end position="312"/>
    </location>
</feature>
<proteinExistence type="predicted"/>
<reference evidence="2 3" key="1">
    <citation type="submission" date="2018-08" db="EMBL/GenBank/DDBJ databases">
        <title>A genome reference for cultivated species of the human gut microbiota.</title>
        <authorList>
            <person name="Zou Y."/>
            <person name="Xue W."/>
            <person name="Luo G."/>
        </authorList>
    </citation>
    <scope>NUCLEOTIDE SEQUENCE [LARGE SCALE GENOMIC DNA]</scope>
    <source>
        <strain evidence="2 3">AF12-50</strain>
    </source>
</reference>
<evidence type="ECO:0000313" key="2">
    <source>
        <dbReference type="EMBL" id="RGW42106.1"/>
    </source>
</evidence>
<accession>A0AA92TWW3</accession>
<feature type="transmembrane region" description="Helical" evidence="1">
    <location>
        <begin position="192"/>
        <end position="210"/>
    </location>
</feature>
<organism evidence="2 3">
    <name type="scientific">Segatella copri</name>
    <dbReference type="NCBI Taxonomy" id="165179"/>
    <lineage>
        <taxon>Bacteria</taxon>
        <taxon>Pseudomonadati</taxon>
        <taxon>Bacteroidota</taxon>
        <taxon>Bacteroidia</taxon>
        <taxon>Bacteroidales</taxon>
        <taxon>Prevotellaceae</taxon>
        <taxon>Segatella</taxon>
    </lineage>
</organism>
<keyword evidence="1" id="KW-1133">Transmembrane helix</keyword>
<keyword evidence="1" id="KW-0472">Membrane</keyword>
<evidence type="ECO:0000313" key="3">
    <source>
        <dbReference type="Proteomes" id="UP000283785"/>
    </source>
</evidence>
<feature type="transmembrane region" description="Helical" evidence="1">
    <location>
        <begin position="150"/>
        <end position="180"/>
    </location>
</feature>
<dbReference type="AlphaFoldDB" id="A0AA92TWW3"/>
<dbReference type="Proteomes" id="UP000283785">
    <property type="component" value="Unassembled WGS sequence"/>
</dbReference>
<dbReference type="EMBL" id="QSAG01000020">
    <property type="protein sequence ID" value="RGW42106.1"/>
    <property type="molecule type" value="Genomic_DNA"/>
</dbReference>
<evidence type="ECO:0000256" key="1">
    <source>
        <dbReference type="SAM" id="Phobius"/>
    </source>
</evidence>
<name>A0AA92TWW3_9BACT</name>
<feature type="transmembrane region" description="Helical" evidence="1">
    <location>
        <begin position="261"/>
        <end position="282"/>
    </location>
</feature>